<comment type="subunit">
    <text evidence="8">Component of the translation initiation factor 2B (eIF2B) complex which is a heterodecamer of two sets of five different subunits: alpha, beta, gamma, delta and epsilon. Subunits alpha, beta and delta comprise a regulatory subcomplex and subunits epsilon and gamma comprise a catalytic subcomplex. Within the complex, the hexameric regulatory complex resides at the center, with the two heterodimeric catalytic subcomplexes bound on opposite sides.</text>
</comment>
<evidence type="ECO:0000256" key="1">
    <source>
        <dbReference type="ARBA" id="ARBA00004514"/>
    </source>
</evidence>
<comment type="caution">
    <text evidence="11">The sequence shown here is derived from an EMBL/GenBank/DDBJ whole genome shotgun (WGS) entry which is preliminary data.</text>
</comment>
<comment type="subcellular location">
    <subcellularLocation>
        <location evidence="1">Cytoplasm</location>
        <location evidence="1">Cytosol</location>
    </subcellularLocation>
</comment>
<evidence type="ECO:0000256" key="3">
    <source>
        <dbReference type="ARBA" id="ARBA00022490"/>
    </source>
</evidence>
<proteinExistence type="inferred from homology"/>
<keyword evidence="5" id="KW-0648">Protein biosynthesis</keyword>
<evidence type="ECO:0000256" key="4">
    <source>
        <dbReference type="ARBA" id="ARBA00022540"/>
    </source>
</evidence>
<feature type="compositionally biased region" description="Basic and acidic residues" evidence="10">
    <location>
        <begin position="245"/>
        <end position="276"/>
    </location>
</feature>
<dbReference type="SUPFAM" id="SSF100950">
    <property type="entry name" value="NagB/RpiA/CoA transferase-like"/>
    <property type="match status" value="1"/>
</dbReference>
<keyword evidence="4 11" id="KW-0396">Initiation factor</keyword>
<evidence type="ECO:0000313" key="11">
    <source>
        <dbReference type="EMBL" id="KAF7820011.1"/>
    </source>
</evidence>
<feature type="compositionally biased region" description="Basic and acidic residues" evidence="10">
    <location>
        <begin position="185"/>
        <end position="198"/>
    </location>
</feature>
<evidence type="ECO:0000256" key="10">
    <source>
        <dbReference type="SAM" id="MobiDB-lite"/>
    </source>
</evidence>
<dbReference type="PANTHER" id="PTHR10233">
    <property type="entry name" value="TRANSLATION INITIATION FACTOR EIF-2B"/>
    <property type="match status" value="1"/>
</dbReference>
<dbReference type="Gene3D" id="3.40.50.10470">
    <property type="entry name" value="Translation initiation factor eif-2b, domain 2"/>
    <property type="match status" value="1"/>
</dbReference>
<feature type="compositionally biased region" description="Low complexity" evidence="10">
    <location>
        <begin position="27"/>
        <end position="41"/>
    </location>
</feature>
<evidence type="ECO:0000256" key="8">
    <source>
        <dbReference type="ARBA" id="ARBA00046432"/>
    </source>
</evidence>
<reference evidence="11" key="1">
    <citation type="submission" date="2020-09" db="EMBL/GenBank/DDBJ databases">
        <title>Genome-Enabled Discovery of Anthraquinone Biosynthesis in Senna tora.</title>
        <authorList>
            <person name="Kang S.-H."/>
            <person name="Pandey R.P."/>
            <person name="Lee C.-M."/>
            <person name="Sim J.-S."/>
            <person name="Jeong J.-T."/>
            <person name="Choi B.-S."/>
            <person name="Jung M."/>
            <person name="Ginzburg D."/>
            <person name="Zhao K."/>
            <person name="Won S.Y."/>
            <person name="Oh T.-J."/>
            <person name="Yu Y."/>
            <person name="Kim N.-H."/>
            <person name="Lee O.R."/>
            <person name="Lee T.-H."/>
            <person name="Bashyal P."/>
            <person name="Kim T.-S."/>
            <person name="Lee W.-H."/>
            <person name="Kawkins C."/>
            <person name="Kim C.-K."/>
            <person name="Kim J.S."/>
            <person name="Ahn B.O."/>
            <person name="Rhee S.Y."/>
            <person name="Sohng J.K."/>
        </authorList>
    </citation>
    <scope>NUCLEOTIDE SEQUENCE</scope>
    <source>
        <tissue evidence="11">Leaf</tissue>
    </source>
</reference>
<keyword evidence="3" id="KW-0963">Cytoplasm</keyword>
<comment type="similarity">
    <text evidence="2 9">Belongs to the eIF-2B alpha/beta/delta subunits family.</text>
</comment>
<dbReference type="InterPro" id="IPR037171">
    <property type="entry name" value="NagB/RpiA_transferase-like"/>
</dbReference>
<dbReference type="InterPro" id="IPR042529">
    <property type="entry name" value="IF_2B-like_C"/>
</dbReference>
<gene>
    <name evidence="11" type="ORF">G2W53_025466</name>
</gene>
<dbReference type="Proteomes" id="UP000634136">
    <property type="component" value="Unassembled WGS sequence"/>
</dbReference>
<dbReference type="OrthoDB" id="10254737at2759"/>
<sequence>MDPRRAPRAVIDPKVRHVGFFAPGAPPERSSSSPPVSDISPTGNSLSPVMIPPPRHSSDSLLLHTRPAAFPMASPLRGESVTAGSYNSSTEFFPAPMSPTPSSYTSKMIGRGFRGNNAGKVASSFPRGGFDLTALKASSVPASELTTVSVVNEPLGIAALLEKDKVEKGGGLAVEAKDQLTSSKLPKEKPSKAERHAIQEAQRAAKTAAKAEASKASGTATSGNAKPAKAAKPPQKADNASVAASEKKGGDRPSEKDRKKDVPQPRMQYDDKNRVEKAKRRAVVKQNEARNRVELFRHLPQYEHGSQFPDLVAKFFQLDPIHPAVYKVGLQYLSGDISGGNARCIAMLKAFQEAIKDYRVPSEKAIGRELTAKISSYVSFLIECRPLSISMGNAIRFLKSRITKLPLTMSESEAKASLQSDIERFINEKIILANKVITKHAVTKIRDGDVLLTYGSSSAVEMILLHAHEQGKQFRVVVVDSRPKLSGQLLLSRLVAKGLSCSYTHINALSYIMREVTRVFLSASSVLSNGTVYSRVGTACVAMVAHAFRVPVLVCCEAYKFHERVQLDSICSNELGDPDVISKVQGREDVKYLDGWADTENLQLLNLMYDATPSDYVSMIITDYGMVPPTSVPVIVREYRREQLWI</sequence>
<name>A0A834WHX5_9FABA</name>
<dbReference type="PANTHER" id="PTHR10233:SF14">
    <property type="entry name" value="TRANSLATION INITIATION FACTOR EIF-2B SUBUNIT DELTA"/>
    <property type="match status" value="1"/>
</dbReference>
<dbReference type="GO" id="GO:0003743">
    <property type="term" value="F:translation initiation factor activity"/>
    <property type="evidence" value="ECO:0007669"/>
    <property type="project" value="UniProtKB-KW"/>
</dbReference>
<feature type="region of interest" description="Disordered" evidence="10">
    <location>
        <begin position="173"/>
        <end position="283"/>
    </location>
</feature>
<dbReference type="Pfam" id="PF01008">
    <property type="entry name" value="IF-2B"/>
    <property type="match status" value="1"/>
</dbReference>
<protein>
    <recommendedName>
        <fullName evidence="6">Translation initiation factor eIF2B subunit delta</fullName>
    </recommendedName>
    <alternativeName>
        <fullName evidence="7">eIF2B GDP-GTP exchange factor subunit delta</fullName>
    </alternativeName>
</protein>
<dbReference type="AlphaFoldDB" id="A0A834WHX5"/>
<accession>A0A834WHX5</accession>
<evidence type="ECO:0000256" key="2">
    <source>
        <dbReference type="ARBA" id="ARBA00007251"/>
    </source>
</evidence>
<dbReference type="InterPro" id="IPR000649">
    <property type="entry name" value="IF-2B-related"/>
</dbReference>
<evidence type="ECO:0000256" key="6">
    <source>
        <dbReference type="ARBA" id="ARBA00044147"/>
    </source>
</evidence>
<feature type="compositionally biased region" description="Low complexity" evidence="10">
    <location>
        <begin position="204"/>
        <end position="237"/>
    </location>
</feature>
<evidence type="ECO:0000256" key="7">
    <source>
        <dbReference type="ARBA" id="ARBA00044356"/>
    </source>
</evidence>
<evidence type="ECO:0000256" key="5">
    <source>
        <dbReference type="ARBA" id="ARBA00022917"/>
    </source>
</evidence>
<organism evidence="11 12">
    <name type="scientific">Senna tora</name>
    <dbReference type="NCBI Taxonomy" id="362788"/>
    <lineage>
        <taxon>Eukaryota</taxon>
        <taxon>Viridiplantae</taxon>
        <taxon>Streptophyta</taxon>
        <taxon>Embryophyta</taxon>
        <taxon>Tracheophyta</taxon>
        <taxon>Spermatophyta</taxon>
        <taxon>Magnoliopsida</taxon>
        <taxon>eudicotyledons</taxon>
        <taxon>Gunneridae</taxon>
        <taxon>Pentapetalae</taxon>
        <taxon>rosids</taxon>
        <taxon>fabids</taxon>
        <taxon>Fabales</taxon>
        <taxon>Fabaceae</taxon>
        <taxon>Caesalpinioideae</taxon>
        <taxon>Cassia clade</taxon>
        <taxon>Senna</taxon>
    </lineage>
</organism>
<dbReference type="EMBL" id="JAAIUW010000008">
    <property type="protein sequence ID" value="KAF7820011.1"/>
    <property type="molecule type" value="Genomic_DNA"/>
</dbReference>
<dbReference type="GO" id="GO:0005829">
    <property type="term" value="C:cytosol"/>
    <property type="evidence" value="ECO:0007669"/>
    <property type="project" value="UniProtKB-SubCell"/>
</dbReference>
<feature type="region of interest" description="Disordered" evidence="10">
    <location>
        <begin position="17"/>
        <end position="61"/>
    </location>
</feature>
<evidence type="ECO:0000256" key="9">
    <source>
        <dbReference type="RuleBase" id="RU003814"/>
    </source>
</evidence>
<evidence type="ECO:0000313" key="12">
    <source>
        <dbReference type="Proteomes" id="UP000634136"/>
    </source>
</evidence>
<keyword evidence="12" id="KW-1185">Reference proteome</keyword>